<evidence type="ECO:0000256" key="3">
    <source>
        <dbReference type="ARBA" id="ARBA00023055"/>
    </source>
</evidence>
<dbReference type="InterPro" id="IPR009543">
    <property type="entry name" value="VPS13_VAB"/>
</dbReference>
<evidence type="ECO:0000259" key="8">
    <source>
        <dbReference type="Pfam" id="PF25037"/>
    </source>
</evidence>
<dbReference type="Pfam" id="PF12624">
    <property type="entry name" value="VPS13_N"/>
    <property type="match status" value="2"/>
</dbReference>
<reference evidence="9" key="1">
    <citation type="submission" date="2020-01" db="EMBL/GenBank/DDBJ databases">
        <title>Genome Sequencing of Three Apophysomyces-Like Fungal Strains Confirms a Novel Fungal Genus in the Mucoromycota with divergent Burkholderia-like Endosymbiotic Bacteria.</title>
        <authorList>
            <person name="Stajich J.E."/>
            <person name="Macias A.M."/>
            <person name="Carter-House D."/>
            <person name="Lovett B."/>
            <person name="Kasson L.R."/>
            <person name="Berry K."/>
            <person name="Grigoriev I."/>
            <person name="Chang Y."/>
            <person name="Spatafora J."/>
            <person name="Kasson M.T."/>
        </authorList>
    </citation>
    <scope>NUCLEOTIDE SEQUENCE</scope>
    <source>
        <strain evidence="9">NRRL A-21654</strain>
    </source>
</reference>
<keyword evidence="2" id="KW-0813">Transport</keyword>
<feature type="domain" description="Intermembrane lipid transfer protein VPS13-like C-terminal" evidence="8">
    <location>
        <begin position="2876"/>
        <end position="2976"/>
    </location>
</feature>
<dbReference type="GO" id="GO:0006623">
    <property type="term" value="P:protein targeting to vacuole"/>
    <property type="evidence" value="ECO:0007669"/>
    <property type="project" value="TreeGrafter"/>
</dbReference>
<dbReference type="GO" id="GO:0045053">
    <property type="term" value="P:protein retention in Golgi apparatus"/>
    <property type="evidence" value="ECO:0007669"/>
    <property type="project" value="TreeGrafter"/>
</dbReference>
<comment type="similarity">
    <text evidence="1">Belongs to the VPS13 family.</text>
</comment>
<keyword evidence="3" id="KW-0445">Lipid transport</keyword>
<comment type="caution">
    <text evidence="9">The sequence shown here is derived from an EMBL/GenBank/DDBJ whole genome shotgun (WGS) entry which is preliminary data.</text>
</comment>
<protein>
    <recommendedName>
        <fullName evidence="11">Vacuolar protein sorting-associated protein</fullName>
    </recommendedName>
</protein>
<evidence type="ECO:0000259" key="7">
    <source>
        <dbReference type="Pfam" id="PF25036"/>
    </source>
</evidence>
<dbReference type="InterPro" id="IPR026854">
    <property type="entry name" value="VPS13_N"/>
</dbReference>
<feature type="domain" description="Chorein N-terminal" evidence="5">
    <location>
        <begin position="111"/>
        <end position="788"/>
    </location>
</feature>
<feature type="domain" description="Chorein N-terminal" evidence="5">
    <location>
        <begin position="4"/>
        <end position="109"/>
    </location>
</feature>
<feature type="region of interest" description="Disordered" evidence="4">
    <location>
        <begin position="689"/>
        <end position="715"/>
    </location>
</feature>
<dbReference type="GO" id="GO:0006869">
    <property type="term" value="P:lipid transport"/>
    <property type="evidence" value="ECO:0007669"/>
    <property type="project" value="UniProtKB-KW"/>
</dbReference>
<evidence type="ECO:0000256" key="4">
    <source>
        <dbReference type="SAM" id="MobiDB-lite"/>
    </source>
</evidence>
<dbReference type="OrthoDB" id="428159at2759"/>
<evidence type="ECO:0000256" key="1">
    <source>
        <dbReference type="ARBA" id="ARBA00006545"/>
    </source>
</evidence>
<evidence type="ECO:0000313" key="10">
    <source>
        <dbReference type="Proteomes" id="UP000605846"/>
    </source>
</evidence>
<keyword evidence="10" id="KW-1185">Reference proteome</keyword>
<accession>A0A8H7BZH8</accession>
<name>A0A8H7BZH8_9FUNG</name>
<feature type="compositionally biased region" description="Polar residues" evidence="4">
    <location>
        <begin position="949"/>
        <end position="961"/>
    </location>
</feature>
<evidence type="ECO:0000259" key="5">
    <source>
        <dbReference type="Pfam" id="PF12624"/>
    </source>
</evidence>
<feature type="domain" description="VPS13-like middle region" evidence="6">
    <location>
        <begin position="1000"/>
        <end position="1731"/>
    </location>
</feature>
<dbReference type="InterPro" id="IPR056747">
    <property type="entry name" value="VPS13-like_M"/>
</dbReference>
<dbReference type="PANTHER" id="PTHR16166">
    <property type="entry name" value="VACUOLAR PROTEIN SORTING-ASSOCIATED PROTEIN VPS13"/>
    <property type="match status" value="1"/>
</dbReference>
<dbReference type="GO" id="GO:0007005">
    <property type="term" value="P:mitochondrion organization"/>
    <property type="evidence" value="ECO:0007669"/>
    <property type="project" value="TreeGrafter"/>
</dbReference>
<dbReference type="InterPro" id="IPR026847">
    <property type="entry name" value="VPS13"/>
</dbReference>
<feature type="region of interest" description="Disordered" evidence="4">
    <location>
        <begin position="931"/>
        <end position="961"/>
    </location>
</feature>
<gene>
    <name evidence="9" type="ORF">EC973_006403</name>
</gene>
<organism evidence="9 10">
    <name type="scientific">Apophysomyces ossiformis</name>
    <dbReference type="NCBI Taxonomy" id="679940"/>
    <lineage>
        <taxon>Eukaryota</taxon>
        <taxon>Fungi</taxon>
        <taxon>Fungi incertae sedis</taxon>
        <taxon>Mucoromycota</taxon>
        <taxon>Mucoromycotina</taxon>
        <taxon>Mucoromycetes</taxon>
        <taxon>Mucorales</taxon>
        <taxon>Mucorineae</taxon>
        <taxon>Mucoraceae</taxon>
        <taxon>Apophysomyces</taxon>
    </lineage>
</organism>
<dbReference type="EMBL" id="JABAYA010000004">
    <property type="protein sequence ID" value="KAF7732148.1"/>
    <property type="molecule type" value="Genomic_DNA"/>
</dbReference>
<dbReference type="Pfam" id="PF25033">
    <property type="entry name" value="VPS13_M"/>
    <property type="match status" value="1"/>
</dbReference>
<evidence type="ECO:0000313" key="9">
    <source>
        <dbReference type="EMBL" id="KAF7732148.1"/>
    </source>
</evidence>
<dbReference type="Pfam" id="PF25037">
    <property type="entry name" value="VPS13_C"/>
    <property type="match status" value="1"/>
</dbReference>
<proteinExistence type="inferred from homology"/>
<sequence length="3008" mass="342212">MANQTHNVPEDSKNETFANQLMTKILNNLQFSITNIHVRYEDDISTPGQRFAAGVTLSELSAVTTDEKWVPQTISDILATLESLSVYWNTNSRSLARKNEEDTFLSFRELVKLNKKFGGEIPKVDATLLFDELSFLIDDEQYRDAIMMIDLFHSYWKKQKYQKLHPPSHMTPRSNPREFFKFAAEAVLSEIRERNRQWTWDHFKERRDDRLRYLECYVAQQLGHATPEQLDELNQLERRLSYEDIRFYRSISRNRLKREKAKLAAEEKRRREEIEKSTGSSGWLSSWWYGTAPPIAESETADQELVITEEQKQEFYDAIEYDEDKAAVAESIEFPKDTIFLSLRTTLNKGSFTVQRNPHAEKPIELLSLVYDTVMLGAVKYVDSWKATAALGDIRLYDGITLNSQYRQLMGVKKKDDPKRRQSKIDQTISRFINMKDPFFSITFEHKPFDGRADNAIQLIMRNLDIVYNALVIREILDFFRPPETSIDSINALMEVAGDTLEGIKQQTQSSLELALEQHTTLDLHVDMDAPVIVIPEDCTSKSSRGIVLDAGHINVESKLAPPEVVSQMKAKKAIDYTSEDYIRLRSLMYDKFTVDLTQTKILVGDSVETCLSQVRQPKEKYNYLHVVDRIDVTFLVEMCIIRKSADLPKFRISGHLPLLHLNFSDTKYRMIMQIPRLIEQSGLLNNEANGDDDMTTLEEQPNVRNQRRESVRQSRLWKAAEQALFLDTDDSEQSDVDSDAKSGSASHTDFTSVQYSVTTTERNKNNRSEVSQKILQLNFKVDKVLANILKSSSKNDPSHTSSETLLCELSLEKLSLDYSQRPYDMFVTVSLTSLHVRDRMEHGNEFQYLVTSDQDMLQPVESQLEMDTKDLVNVEYTRVSSSSPEYVDKYNGFDQTAKVALSTLNFIVTRSSVLTLYNFVLDTFVEDEETLRSEQPNKRSSLYLGTRPQRQTSLSMAPSTQKQSNNIQVELLLDSVNFILNNDGVRLATGELSHGEMSTLLINGKTHVSAKFANFTLTNDLVASTQAPYKALENQLLTIQGEELINLHFESFINDGSQDYPGYDQSLYLRVGSALFRFQERPVSQLLEYLSKFAAMKSLYDRARQAAIMSAQQFQEANTKTHFDIVVKSPVVLFHATRYNPQDVITAQLGELWASNSFVQEKDGCVNTIQAGIRTIKLTSKFHLRGSPPRKIEIQSLSILDDTDLNFDIKCIHETTMRRPEVEIQGVLSNISMRLTEQQYVVLMDIVNTVSRMSSATDKSESALMTTQRKDEVDVSKEYRRTSDVSNSLQLLSQKQNISSNQTSKIQLSLTSEMIALELFRVSLQSNDEASLSSLACIALNDTSIHCDVSNEDKICVSMKVRSMTVDDTRPNVKSKFTNIMPAIENGNQFEMQLDLSAPEPSRHGIALMVVNDPKVILSLDHAFMLRDFFMSAFVSRPTTTSKTSKQEYQNGTVEQSEDEIDISYRLNVINPEFILLADPDSDDSKAVVLSAEHVMISQQAVMALAVRQMGMFLCRMDTRNTSTLKFIQRFDISVSMNNNTLSGQSGQLTELEVDVDALVLRLSYSDAILVTEIFNKAYTLYNASVMAQESSASAGTSYIQNTTVSSKQVRERIDDALSKESLRATFQGVQVILIEEIHEMPMIDITLKPFNVDVVNWSRSLAVEVNFQTYVNYFNVKNSHWEPLVEPWAFKLCLSKQGSKSSDPIQVKLLSDSELNVNVTHAFLESTLTLMRLWSKQGEFVYSGERGTIAPYRIRNWTGYRIHIWSANSVGTTDNDDIQMKQLDDGEETAWWFEDWRIRRETTASKSNLLNLQVESGSWESLKNVSVDAEGEHMYQLEADIQDVSHRVIFDIKLVDNVKTVTIRSATVIENRTLLPVEIVILDHTGRVEKSSKKIAPGDDYAIPIEAAYHNRFCIRPDGGFGYKWTERALYWKDFIRSDAPTTIKCNAKAGDMPPFIFQVHARVDKKDPLFGQYPAMAVRLSAPVEIENLLPYDFNFHIIDKTAGQNFTSFLRKGGIAPIHVIENGHLLFMNVTLLDTMYGSSEFAIISTKGTDDLEIDHSFQVKDRNNVPLTLSINMSDIPNTGGARRYTVSCRYIVINKTGRAITFKEKPAWTGTMFSGPPKICVCQPGVKHEPFMYSYQKSNVRNRSLIQVTGSEWSQPFSLDGVGRAFDIAIPTTSKTEEIHFGVSVQEGLAQLTNVVTIAPRFILSNQMEESIRYRQPGSRADRELEPKQRAPVNYLHRNAEKQLSVKLPGINNAWSASFNIDAIGVTHVRLNTAEGATVVLMRVTVVLEDATIFIILTKEKIDGWPYLLINNTDEDMTFYQEDISILSDDYRSNASRSKMRRYKLPAHQSVPYAWDMPSIKVKKLTLNIYGRERSISLQEIGVQVPFQHTTRTGRKAITSIDVKTQESCQVLYLTPFNERESSFRPTSSSSASTGTTTQDDFEVIQVEAVFNFTFQLQLSQIGISVVDQRLQEIVYITFRGFDVSIKDSNLFQSLRWNIHWVQVDNQSYGTNFPILLYPTNVTKEGDKGILPTLQVALDRVKDDSHGVLFFKYFSVLLQKISIEIDEELIYRILKFARLDIVEQDWADESKKQLWEYSMDIPDIKPKKEVAQLFFEILHIQPIHLDFSFSRTNEPDTLEERKTRIVPLAFIFNILTMALGNIDAASLKFDALAVENLRASGPDLAERILFHYSDQALNQFHKIVGSADFLGNPVGLFTTLSSGVAELFYEPWQGLIMSDGPQDLGDGISRGVSGFLRKSVFGFTNSFTRITGSLGKGLSAATMDRQYQEERRMNMARNRPSDPFRGFSHGTINLANSFVSGLHGLVAPKTGSSAVTKPVVGVLDFTSNVTEGMRNAATPTGVNVIERIRPPRFMGQEGFLKPYSLWESQGEYWLKEVENGEFFNDDYVAHCYVQDNERIAMVTSQRLLMLKTRRLAVEWTADFTEIQTIRCELAGIAIFLQDMSRELFLIIPNKSRRDAFFKKIEETVLQYNKKRRLALK</sequence>
<dbReference type="Pfam" id="PF25036">
    <property type="entry name" value="VPS13_VAB"/>
    <property type="match status" value="1"/>
</dbReference>
<evidence type="ECO:0000256" key="2">
    <source>
        <dbReference type="ARBA" id="ARBA00022448"/>
    </source>
</evidence>
<dbReference type="Proteomes" id="UP000605846">
    <property type="component" value="Unassembled WGS sequence"/>
</dbReference>
<feature type="compositionally biased region" description="Acidic residues" evidence="4">
    <location>
        <begin position="729"/>
        <end position="738"/>
    </location>
</feature>
<feature type="region of interest" description="Disordered" evidence="4">
    <location>
        <begin position="729"/>
        <end position="749"/>
    </location>
</feature>
<dbReference type="GO" id="GO:0045324">
    <property type="term" value="P:late endosome to vacuole transport"/>
    <property type="evidence" value="ECO:0007669"/>
    <property type="project" value="TreeGrafter"/>
</dbReference>
<dbReference type="InterPro" id="IPR056748">
    <property type="entry name" value="VPS13-like_C"/>
</dbReference>
<evidence type="ECO:0000259" key="6">
    <source>
        <dbReference type="Pfam" id="PF25033"/>
    </source>
</evidence>
<dbReference type="PANTHER" id="PTHR16166:SF93">
    <property type="entry name" value="INTERMEMBRANE LIPID TRANSFER PROTEIN VPS13"/>
    <property type="match status" value="1"/>
</dbReference>
<feature type="domain" description="Vacuolar protein sorting-associated protein 13 VPS13 adaptor binding" evidence="7">
    <location>
        <begin position="1803"/>
        <end position="2369"/>
    </location>
</feature>
<evidence type="ECO:0008006" key="11">
    <source>
        <dbReference type="Google" id="ProtNLM"/>
    </source>
</evidence>